<comment type="caution">
    <text evidence="2">The sequence shown here is derived from an EMBL/GenBank/DDBJ whole genome shotgun (WGS) entry which is preliminary data.</text>
</comment>
<keyword evidence="3" id="KW-1185">Reference proteome</keyword>
<organism evidence="2 3">
    <name type="scientific">Escallonia rubra</name>
    <dbReference type="NCBI Taxonomy" id="112253"/>
    <lineage>
        <taxon>Eukaryota</taxon>
        <taxon>Viridiplantae</taxon>
        <taxon>Streptophyta</taxon>
        <taxon>Embryophyta</taxon>
        <taxon>Tracheophyta</taxon>
        <taxon>Spermatophyta</taxon>
        <taxon>Magnoliopsida</taxon>
        <taxon>eudicotyledons</taxon>
        <taxon>Gunneridae</taxon>
        <taxon>Pentapetalae</taxon>
        <taxon>asterids</taxon>
        <taxon>campanulids</taxon>
        <taxon>Escalloniales</taxon>
        <taxon>Escalloniaceae</taxon>
        <taxon>Escallonia</taxon>
    </lineage>
</organism>
<dbReference type="AlphaFoldDB" id="A0AA88S379"/>
<dbReference type="Pfam" id="PF03407">
    <property type="entry name" value="Nucleotid_trans"/>
    <property type="match status" value="1"/>
</dbReference>
<evidence type="ECO:0000259" key="1">
    <source>
        <dbReference type="Pfam" id="PF03407"/>
    </source>
</evidence>
<evidence type="ECO:0000313" key="2">
    <source>
        <dbReference type="EMBL" id="KAK2995211.1"/>
    </source>
</evidence>
<name>A0AA88S379_9ASTE</name>
<dbReference type="EMBL" id="JAVXUO010000128">
    <property type="protein sequence ID" value="KAK2995211.1"/>
    <property type="molecule type" value="Genomic_DNA"/>
</dbReference>
<protein>
    <recommendedName>
        <fullName evidence="1">Nucleotide-diphospho-sugar transferase domain-containing protein</fullName>
    </recommendedName>
</protein>
<dbReference type="PANTHER" id="PTHR46038:SF12">
    <property type="entry name" value="OS03G0731800 PROTEIN"/>
    <property type="match status" value="1"/>
</dbReference>
<evidence type="ECO:0000313" key="3">
    <source>
        <dbReference type="Proteomes" id="UP001187471"/>
    </source>
</evidence>
<gene>
    <name evidence="2" type="ORF">RJ640_000516</name>
</gene>
<proteinExistence type="predicted"/>
<reference evidence="2" key="1">
    <citation type="submission" date="2022-12" db="EMBL/GenBank/DDBJ databases">
        <title>Draft genome assemblies for two species of Escallonia (Escalloniales).</title>
        <authorList>
            <person name="Chanderbali A."/>
            <person name="Dervinis C."/>
            <person name="Anghel I."/>
            <person name="Soltis D."/>
            <person name="Soltis P."/>
            <person name="Zapata F."/>
        </authorList>
    </citation>
    <scope>NUCLEOTIDE SEQUENCE</scope>
    <source>
        <strain evidence="2">UCBG92.1500</strain>
        <tissue evidence="2">Leaf</tissue>
    </source>
</reference>
<dbReference type="InterPro" id="IPR005069">
    <property type="entry name" value="Nucl-diP-sugar_transferase"/>
</dbReference>
<dbReference type="InterPro" id="IPR044821">
    <property type="entry name" value="At1g28695/At4g15970-like"/>
</dbReference>
<feature type="domain" description="Nucleotide-diphospho-sugar transferase" evidence="1">
    <location>
        <begin position="52"/>
        <end position="109"/>
    </location>
</feature>
<accession>A0AA88S379</accession>
<dbReference type="Proteomes" id="UP001187471">
    <property type="component" value="Unassembled WGS sequence"/>
</dbReference>
<sequence length="120" mass="14392">MLPEDELEVALRRASMGNETLIIAMVNKAYMEEHENTSARMLELFLEGTRTLLDHLLFVAMDQASYDWCMFRWLNYYRLVTEGVDIASERLYKSDDFMKMMWKRTLFMLAERNYPKMNLK</sequence>
<dbReference type="PANTHER" id="PTHR46038">
    <property type="entry name" value="EXPRESSED PROTEIN-RELATED"/>
    <property type="match status" value="1"/>
</dbReference>